<proteinExistence type="predicted"/>
<accession>A0ABW5VQL6</accession>
<protein>
    <submittedName>
        <fullName evidence="1">Uncharacterized protein</fullName>
    </submittedName>
</protein>
<dbReference type="EMBL" id="JBHUOG010000001">
    <property type="protein sequence ID" value="MFD2793963.1"/>
    <property type="molecule type" value="Genomic_DNA"/>
</dbReference>
<organism evidence="1 2">
    <name type="scientific">Promicromonospora vindobonensis</name>
    <dbReference type="NCBI Taxonomy" id="195748"/>
    <lineage>
        <taxon>Bacteria</taxon>
        <taxon>Bacillati</taxon>
        <taxon>Actinomycetota</taxon>
        <taxon>Actinomycetes</taxon>
        <taxon>Micrococcales</taxon>
        <taxon>Promicromonosporaceae</taxon>
        <taxon>Promicromonospora</taxon>
    </lineage>
</organism>
<reference evidence="2" key="1">
    <citation type="journal article" date="2019" name="Int. J. Syst. Evol. Microbiol.">
        <title>The Global Catalogue of Microorganisms (GCM) 10K type strain sequencing project: providing services to taxonomists for standard genome sequencing and annotation.</title>
        <authorList>
            <consortium name="The Broad Institute Genomics Platform"/>
            <consortium name="The Broad Institute Genome Sequencing Center for Infectious Disease"/>
            <person name="Wu L."/>
            <person name="Ma J."/>
        </authorList>
    </citation>
    <scope>NUCLEOTIDE SEQUENCE [LARGE SCALE GENOMIC DNA]</scope>
    <source>
        <strain evidence="2">CCM 7044</strain>
    </source>
</reference>
<sequence length="196" mass="20070">MPEQLEVDADVSARRGRADMTLTELIDLCEVRINGLSRTRQAFEHGGAPEQVARMLADLGVTASGWDAAVARLPDGDPGAVRAGARAVRDGAPGFGAVAAVLDTYASALEAGRARHAAGVAGLRVAQRRAAELPAFGSGGDPTRAEDASGAAIGVLDLACAGYAACQDAYEAARDAETALYAALAHVRLGRPGHVR</sequence>
<keyword evidence="2" id="KW-1185">Reference proteome</keyword>
<gene>
    <name evidence="1" type="ORF">ACFS27_10440</name>
</gene>
<dbReference type="RefSeq" id="WP_377182622.1">
    <property type="nucleotide sequence ID" value="NZ_JBHUOG010000001.1"/>
</dbReference>
<evidence type="ECO:0000313" key="2">
    <source>
        <dbReference type="Proteomes" id="UP001597479"/>
    </source>
</evidence>
<name>A0ABW5VQL6_9MICO</name>
<dbReference type="Proteomes" id="UP001597479">
    <property type="component" value="Unassembled WGS sequence"/>
</dbReference>
<comment type="caution">
    <text evidence="1">The sequence shown here is derived from an EMBL/GenBank/DDBJ whole genome shotgun (WGS) entry which is preliminary data.</text>
</comment>
<evidence type="ECO:0000313" key="1">
    <source>
        <dbReference type="EMBL" id="MFD2793963.1"/>
    </source>
</evidence>